<evidence type="ECO:0000256" key="7">
    <source>
        <dbReference type="ARBA" id="ARBA00022824"/>
    </source>
</evidence>
<dbReference type="GO" id="GO:0004577">
    <property type="term" value="F:N-acetylglucosaminyldiphosphodolichol N-acetylglucosaminyltransferase activity"/>
    <property type="evidence" value="ECO:0007669"/>
    <property type="project" value="TreeGrafter"/>
</dbReference>
<feature type="transmembrane region" description="Helical" evidence="11">
    <location>
        <begin position="6"/>
        <end position="26"/>
    </location>
</feature>
<reference evidence="12" key="1">
    <citation type="submission" date="2020-03" db="EMBL/GenBank/DDBJ databases">
        <title>FDA dAtabase for Regulatory Grade micrObial Sequences (FDA-ARGOS): Supporting development and validation of Infectious Disease Dx tests.</title>
        <authorList>
            <person name="Campos J."/>
            <person name="Goldberg B."/>
            <person name="Tallon L."/>
            <person name="Sadzewicz L."/>
            <person name="Vavikolanu K."/>
            <person name="Mehta A."/>
            <person name="Aluvathingal J."/>
            <person name="Nadendla S."/>
            <person name="Nandy P."/>
            <person name="Geyer C."/>
            <person name="Yan Y."/>
            <person name="Sichtig H."/>
        </authorList>
    </citation>
    <scope>NUCLEOTIDE SEQUENCE [LARGE SCALE GENOMIC DNA]</scope>
    <source>
        <strain evidence="12">FDAARGOS_652</strain>
    </source>
</reference>
<comment type="subunit">
    <text evidence="4 11">Heterodimer with ALG13 to form a functional enzyme.</text>
</comment>
<evidence type="ECO:0000313" key="12">
    <source>
        <dbReference type="EMBL" id="KAF6050755.1"/>
    </source>
</evidence>
<dbReference type="EMBL" id="JABWAB010000005">
    <property type="protein sequence ID" value="KAF6050755.1"/>
    <property type="molecule type" value="Genomic_DNA"/>
</dbReference>
<evidence type="ECO:0000256" key="10">
    <source>
        <dbReference type="ARBA" id="ARBA00032062"/>
    </source>
</evidence>
<dbReference type="Gene3D" id="3.40.50.2000">
    <property type="entry name" value="Glycogen Phosphorylase B"/>
    <property type="match status" value="1"/>
</dbReference>
<evidence type="ECO:0000256" key="3">
    <source>
        <dbReference type="ARBA" id="ARBA00009731"/>
    </source>
</evidence>
<feature type="transmembrane region" description="Helical" evidence="11">
    <location>
        <begin position="147"/>
        <end position="166"/>
    </location>
</feature>
<dbReference type="AlphaFoldDB" id="A0A8X7NJM1"/>
<gene>
    <name evidence="11" type="primary">ALG14</name>
    <name evidence="12" type="ORF">FOB60_003423</name>
</gene>
<proteinExistence type="inferred from homology"/>
<protein>
    <recommendedName>
        <fullName evidence="5 11">UDP-N-acetylglucosamine transferase subunit ALG14</fullName>
    </recommendedName>
    <alternativeName>
        <fullName evidence="10 11">Asparagine-linked glycosylation protein 14</fullName>
    </alternativeName>
</protein>
<comment type="similarity">
    <text evidence="3 11">Belongs to the ALG14 family.</text>
</comment>
<keyword evidence="7 11" id="KW-0256">Endoplasmic reticulum</keyword>
<comment type="function">
    <text evidence="11">Involved in protein N-glycosylation. Essential for the second step of the dolichol-linked oligosaccharide pathway. Anchors the catalytic subunit ALG13 to the ER.</text>
</comment>
<evidence type="ECO:0000256" key="9">
    <source>
        <dbReference type="ARBA" id="ARBA00023136"/>
    </source>
</evidence>
<dbReference type="GO" id="GO:0031965">
    <property type="term" value="C:nuclear membrane"/>
    <property type="evidence" value="ECO:0007669"/>
    <property type="project" value="UniProtKB-SubCell"/>
</dbReference>
<dbReference type="GO" id="GO:0006488">
    <property type="term" value="P:dolichol-linked oligosaccharide biosynthetic process"/>
    <property type="evidence" value="ECO:0007669"/>
    <property type="project" value="InterPro"/>
</dbReference>
<evidence type="ECO:0000256" key="11">
    <source>
        <dbReference type="RuleBase" id="RU362127"/>
    </source>
</evidence>
<dbReference type="Proteomes" id="UP000590412">
    <property type="component" value="Unassembled WGS sequence"/>
</dbReference>
<comment type="caution">
    <text evidence="11">Lacks conserved residue(s) required for the propagation of feature annotation.</text>
</comment>
<dbReference type="GO" id="GO:0043541">
    <property type="term" value="C:UDP-N-acetylglucosamine transferase complex"/>
    <property type="evidence" value="ECO:0007669"/>
    <property type="project" value="TreeGrafter"/>
</dbReference>
<dbReference type="InterPro" id="IPR013969">
    <property type="entry name" value="Oligosacch_biosynth_Alg14"/>
</dbReference>
<name>A0A8X7NJM1_CANPA</name>
<evidence type="ECO:0000256" key="4">
    <source>
        <dbReference type="ARBA" id="ARBA00011335"/>
    </source>
</evidence>
<evidence type="ECO:0000256" key="8">
    <source>
        <dbReference type="ARBA" id="ARBA00022989"/>
    </source>
</evidence>
<evidence type="ECO:0000256" key="2">
    <source>
        <dbReference type="ARBA" id="ARBA00004590"/>
    </source>
</evidence>
<evidence type="ECO:0000313" key="13">
    <source>
        <dbReference type="Proteomes" id="UP000590412"/>
    </source>
</evidence>
<keyword evidence="9 11" id="KW-0472">Membrane</keyword>
<accession>A0A8X7NJM1</accession>
<evidence type="ECO:0000256" key="1">
    <source>
        <dbReference type="ARBA" id="ARBA00004389"/>
    </source>
</evidence>
<evidence type="ECO:0000256" key="6">
    <source>
        <dbReference type="ARBA" id="ARBA00022692"/>
    </source>
</evidence>
<dbReference type="PANTHER" id="PTHR12154:SF4">
    <property type="entry name" value="UDP-N-ACETYLGLUCOSAMINE TRANSFERASE SUBUNIT ALG14 HOMOLOG"/>
    <property type="match status" value="1"/>
</dbReference>
<keyword evidence="8 11" id="KW-1133">Transmembrane helix</keyword>
<evidence type="ECO:0000256" key="5">
    <source>
        <dbReference type="ARBA" id="ARBA00017467"/>
    </source>
</evidence>
<sequence length="223" mass="25295">MLLESYFCALVVALSIPILVVLLRILQVSPFTQLPKHLKERKSIQSLNNKHVSIFLGSGGHTGEMMRLLSRMNLASFDRTWIYSSGDTASQCRAHSDEEERYGNRRGHYIQIPRARNVGQSYISSIATTLFSMAVSAIKLVRHNPDVILFNGPGTCIPIAYMLFVFKLVGLNRTKIIYIESLARVKTLSLSGRLIMPITDRCIVQWDALYNQYSRAEFYGMLM</sequence>
<organism evidence="12 13">
    <name type="scientific">Candida parapsilosis</name>
    <name type="common">Yeast</name>
    <dbReference type="NCBI Taxonomy" id="5480"/>
    <lineage>
        <taxon>Eukaryota</taxon>
        <taxon>Fungi</taxon>
        <taxon>Dikarya</taxon>
        <taxon>Ascomycota</taxon>
        <taxon>Saccharomycotina</taxon>
        <taxon>Pichiomycetes</taxon>
        <taxon>Debaryomycetaceae</taxon>
        <taxon>Candida/Lodderomyces clade</taxon>
        <taxon>Candida</taxon>
    </lineage>
</organism>
<comment type="subcellular location">
    <subcellularLocation>
        <location evidence="1 11">Endoplasmic reticulum membrane</location>
        <topology evidence="1 11">Single-pass membrane protein</topology>
    </subcellularLocation>
    <subcellularLocation>
        <location evidence="2">Nucleus membrane</location>
        <topology evidence="2">Single-pass membrane protein</topology>
    </subcellularLocation>
</comment>
<dbReference type="Pfam" id="PF08660">
    <property type="entry name" value="Alg14"/>
    <property type="match status" value="1"/>
</dbReference>
<dbReference type="PANTHER" id="PTHR12154">
    <property type="entry name" value="GLYCOSYL TRANSFERASE-RELATED"/>
    <property type="match status" value="1"/>
</dbReference>
<keyword evidence="6 11" id="KW-0812">Transmembrane</keyword>
<comment type="caution">
    <text evidence="12">The sequence shown here is derived from an EMBL/GenBank/DDBJ whole genome shotgun (WGS) entry which is preliminary data.</text>
</comment>